<reference evidence="2 3" key="1">
    <citation type="submission" date="2014-01" db="EMBL/GenBank/DDBJ databases">
        <authorList>
            <person name="Dobos K."/>
            <person name="Lenaerts A."/>
            <person name="Ordway D."/>
            <person name="DeGroote M.A."/>
            <person name="Parker T."/>
            <person name="Sizemore C."/>
            <person name="Tallon L.J."/>
            <person name="Sadzewicz L.K."/>
            <person name="Sengamalay N."/>
            <person name="Fraser C.M."/>
            <person name="Hine E."/>
            <person name="Shefchek K.A."/>
            <person name="Das S.P."/>
            <person name="Tettelin H."/>
        </authorList>
    </citation>
    <scope>NUCLEOTIDE SEQUENCE [LARGE SCALE GENOMIC DNA]</scope>
    <source>
        <strain evidence="2 3">Harvey</strain>
    </source>
</reference>
<comment type="caution">
    <text evidence="2">The sequence shown here is derived from an EMBL/GenBank/DDBJ whole genome shotgun (WGS) entry which is preliminary data.</text>
</comment>
<evidence type="ECO:0008006" key="4">
    <source>
        <dbReference type="Google" id="ProtNLM"/>
    </source>
</evidence>
<evidence type="ECO:0000256" key="1">
    <source>
        <dbReference type="SAM" id="MobiDB-lite"/>
    </source>
</evidence>
<proteinExistence type="predicted"/>
<keyword evidence="3" id="KW-1185">Reference proteome</keyword>
<feature type="region of interest" description="Disordered" evidence="1">
    <location>
        <begin position="1"/>
        <end position="24"/>
    </location>
</feature>
<organism evidence="2 3">
    <name type="scientific">Mycobacterium ulcerans str. Harvey</name>
    <dbReference type="NCBI Taxonomy" id="1299332"/>
    <lineage>
        <taxon>Bacteria</taxon>
        <taxon>Bacillati</taxon>
        <taxon>Actinomycetota</taxon>
        <taxon>Actinomycetes</taxon>
        <taxon>Mycobacteriales</taxon>
        <taxon>Mycobacteriaceae</taxon>
        <taxon>Mycobacterium</taxon>
        <taxon>Mycobacterium ulcerans group</taxon>
    </lineage>
</organism>
<dbReference type="EMBL" id="JAOL01000165">
    <property type="protein sequence ID" value="EUA87224.1"/>
    <property type="molecule type" value="Genomic_DNA"/>
</dbReference>
<evidence type="ECO:0000313" key="2">
    <source>
        <dbReference type="EMBL" id="EUA87224.1"/>
    </source>
</evidence>
<accession>A0ABP3ACC9</accession>
<evidence type="ECO:0000313" key="3">
    <source>
        <dbReference type="Proteomes" id="UP000020681"/>
    </source>
</evidence>
<sequence>MTRGRCARRSVGPVQQHRTSRGRLSDALVADVHLPVDWAEASNGLSR</sequence>
<name>A0ABP3ACC9_MYCUL</name>
<gene>
    <name evidence="2" type="ORF">I551_6342</name>
</gene>
<dbReference type="Proteomes" id="UP000020681">
    <property type="component" value="Unassembled WGS sequence"/>
</dbReference>
<protein>
    <recommendedName>
        <fullName evidence="4">Transposase</fullName>
    </recommendedName>
</protein>